<evidence type="ECO:0008006" key="3">
    <source>
        <dbReference type="Google" id="ProtNLM"/>
    </source>
</evidence>
<dbReference type="RefSeq" id="WP_048895636.1">
    <property type="nucleotide sequence ID" value="NZ_LFOD01000003.1"/>
</dbReference>
<name>A0A0J8UEK7_9MYCO</name>
<evidence type="ECO:0000313" key="1">
    <source>
        <dbReference type="EMBL" id="KMV19716.1"/>
    </source>
</evidence>
<accession>A0A0J8UEK7</accession>
<dbReference type="AlphaFoldDB" id="A0A0J8UEK7"/>
<proteinExistence type="predicted"/>
<dbReference type="OrthoDB" id="4763095at2"/>
<organism evidence="1 2">
    <name type="scientific">Mycolicibacterium conceptionense</name>
    <dbReference type="NCBI Taxonomy" id="451644"/>
    <lineage>
        <taxon>Bacteria</taxon>
        <taxon>Bacillati</taxon>
        <taxon>Actinomycetota</taxon>
        <taxon>Actinomycetes</taxon>
        <taxon>Mycobacteriales</taxon>
        <taxon>Mycobacteriaceae</taxon>
        <taxon>Mycolicibacterium</taxon>
    </lineage>
</organism>
<dbReference type="PATRIC" id="fig|451644.5.peg.1327"/>
<dbReference type="Proteomes" id="UP000037594">
    <property type="component" value="Unassembled WGS sequence"/>
</dbReference>
<protein>
    <recommendedName>
        <fullName evidence="3">WXG100 family type VII secretion target</fullName>
    </recommendedName>
</protein>
<dbReference type="EMBL" id="LFOD01000003">
    <property type="protein sequence ID" value="KMV19716.1"/>
    <property type="molecule type" value="Genomic_DNA"/>
</dbReference>
<sequence length="100" mass="10928">MGTLVGISPQQASKLCDDLQTHTDTMRQQLGVIGTNVGDLQSQHYVSDTMDAFQLKFESESKKQMTDVLNTATEAITGTREVIRVQLERQAGAGTEIKSV</sequence>
<reference evidence="1 2" key="1">
    <citation type="submission" date="2015-06" db="EMBL/GenBank/DDBJ databases">
        <title>Genome sequence of Mycobacterium conceptionense strain MLE.</title>
        <authorList>
            <person name="Greninger A.L."/>
            <person name="Cunningham G."/>
            <person name="Chiu C.Y."/>
            <person name="Miller S."/>
        </authorList>
    </citation>
    <scope>NUCLEOTIDE SEQUENCE [LARGE SCALE GENOMIC DNA]</scope>
    <source>
        <strain evidence="1 2">MLE</strain>
    </source>
</reference>
<evidence type="ECO:0000313" key="2">
    <source>
        <dbReference type="Proteomes" id="UP000037594"/>
    </source>
</evidence>
<gene>
    <name evidence="1" type="ORF">ACT17_06480</name>
</gene>
<comment type="caution">
    <text evidence="1">The sequence shown here is derived from an EMBL/GenBank/DDBJ whole genome shotgun (WGS) entry which is preliminary data.</text>
</comment>